<dbReference type="PANTHER" id="PTHR30461:SF23">
    <property type="entry name" value="DNA RECOMBINASE-RELATED"/>
    <property type="match status" value="1"/>
</dbReference>
<evidence type="ECO:0000256" key="1">
    <source>
        <dbReference type="SAM" id="MobiDB-lite"/>
    </source>
</evidence>
<dbReference type="GO" id="GO:0003677">
    <property type="term" value="F:DNA binding"/>
    <property type="evidence" value="ECO:0007669"/>
    <property type="project" value="InterPro"/>
</dbReference>
<dbReference type="SUPFAM" id="SSF53041">
    <property type="entry name" value="Resolvase-like"/>
    <property type="match status" value="1"/>
</dbReference>
<dbReference type="PROSITE" id="PS51737">
    <property type="entry name" value="RECOMBINASE_DNA_BIND"/>
    <property type="match status" value="1"/>
</dbReference>
<evidence type="ECO:0000259" key="2">
    <source>
        <dbReference type="PROSITE" id="PS51736"/>
    </source>
</evidence>
<dbReference type="EMBL" id="FOQY01000067">
    <property type="protein sequence ID" value="SFL19096.1"/>
    <property type="molecule type" value="Genomic_DNA"/>
</dbReference>
<dbReference type="InterPro" id="IPR050639">
    <property type="entry name" value="SSR_resolvase"/>
</dbReference>
<dbReference type="GO" id="GO:0000150">
    <property type="term" value="F:DNA strand exchange activity"/>
    <property type="evidence" value="ECO:0007669"/>
    <property type="project" value="InterPro"/>
</dbReference>
<dbReference type="Gene3D" id="3.90.1750.20">
    <property type="entry name" value="Putative Large Serine Recombinase, Chain B, Domain 2"/>
    <property type="match status" value="1"/>
</dbReference>
<evidence type="ECO:0000313" key="5">
    <source>
        <dbReference type="EMBL" id="SFL19096.1"/>
    </source>
</evidence>
<dbReference type="InterPro" id="IPR038109">
    <property type="entry name" value="DNA_bind_recomb_sf"/>
</dbReference>
<dbReference type="InterPro" id="IPR011109">
    <property type="entry name" value="DNA_bind_recombinase_dom"/>
</dbReference>
<evidence type="ECO:0000313" key="6">
    <source>
        <dbReference type="EMBL" id="SFL21729.1"/>
    </source>
</evidence>
<feature type="region of interest" description="Disordered" evidence="1">
    <location>
        <begin position="709"/>
        <end position="730"/>
    </location>
</feature>
<evidence type="ECO:0000313" key="4">
    <source>
        <dbReference type="EMBL" id="SFL18355.1"/>
    </source>
</evidence>
<dbReference type="PANTHER" id="PTHR30461">
    <property type="entry name" value="DNA-INVERTASE FROM LAMBDOID PROPHAGE"/>
    <property type="match status" value="1"/>
</dbReference>
<feature type="domain" description="Recombinase" evidence="3">
    <location>
        <begin position="185"/>
        <end position="331"/>
    </location>
</feature>
<dbReference type="PROSITE" id="PS51736">
    <property type="entry name" value="RECOMBINASES_3"/>
    <property type="match status" value="1"/>
</dbReference>
<evidence type="ECO:0000313" key="7">
    <source>
        <dbReference type="Proteomes" id="UP000199111"/>
    </source>
</evidence>
<protein>
    <submittedName>
        <fullName evidence="6">Site-specific DNA recombinase</fullName>
    </submittedName>
</protein>
<organism evidence="6 7">
    <name type="scientific">Streptosporangium canum</name>
    <dbReference type="NCBI Taxonomy" id="324952"/>
    <lineage>
        <taxon>Bacteria</taxon>
        <taxon>Bacillati</taxon>
        <taxon>Actinomycetota</taxon>
        <taxon>Actinomycetes</taxon>
        <taxon>Streptosporangiales</taxon>
        <taxon>Streptosporangiaceae</taxon>
        <taxon>Streptosporangium</taxon>
    </lineage>
</organism>
<dbReference type="Pfam" id="PF07508">
    <property type="entry name" value="Recombinase"/>
    <property type="match status" value="1"/>
</dbReference>
<dbReference type="EMBL" id="FOQY01000066">
    <property type="protein sequence ID" value="SFL18355.1"/>
    <property type="molecule type" value="Genomic_DNA"/>
</dbReference>
<evidence type="ECO:0000259" key="3">
    <source>
        <dbReference type="PROSITE" id="PS51737"/>
    </source>
</evidence>
<keyword evidence="7" id="KW-1185">Reference proteome</keyword>
<name>A0A1I4FW69_9ACTN</name>
<gene>
    <name evidence="4" type="ORF">SAMN05216275_1661</name>
    <name evidence="5" type="ORF">SAMN05216275_16717</name>
    <name evidence="6" type="ORF">SAMN05216275_1751</name>
</gene>
<dbReference type="Proteomes" id="UP000199111">
    <property type="component" value="Unassembled WGS sequence"/>
</dbReference>
<dbReference type="SMART" id="SM00857">
    <property type="entry name" value="Resolvase"/>
    <property type="match status" value="1"/>
</dbReference>
<proteinExistence type="predicted"/>
<dbReference type="Pfam" id="PF00239">
    <property type="entry name" value="Resolvase"/>
    <property type="match status" value="1"/>
</dbReference>
<dbReference type="InterPro" id="IPR025827">
    <property type="entry name" value="Zn_ribbon_recom_dom"/>
</dbReference>
<dbReference type="CDD" id="cd00338">
    <property type="entry name" value="Ser_Recombinase"/>
    <property type="match status" value="1"/>
</dbReference>
<accession>A0A1I4FW69</accession>
<dbReference type="InterPro" id="IPR006119">
    <property type="entry name" value="Resolv_N"/>
</dbReference>
<dbReference type="Gene3D" id="3.40.50.1390">
    <property type="entry name" value="Resolvase, N-terminal catalytic domain"/>
    <property type="match status" value="1"/>
</dbReference>
<dbReference type="Pfam" id="PF13408">
    <property type="entry name" value="Zn_ribbon_recom"/>
    <property type="match status" value="1"/>
</dbReference>
<dbReference type="AlphaFoldDB" id="A0A1I4FW69"/>
<reference evidence="7" key="1">
    <citation type="submission" date="2016-10" db="EMBL/GenBank/DDBJ databases">
        <authorList>
            <person name="Varghese N."/>
            <person name="Submissions S."/>
        </authorList>
    </citation>
    <scope>NUCLEOTIDE SEQUENCE [LARGE SCALE GENOMIC DNA]</scope>
    <source>
        <strain evidence="7">CGMCC 4.2126</strain>
    </source>
</reference>
<feature type="domain" description="Resolvase/invertase-type recombinase catalytic" evidence="2">
    <location>
        <begin position="27"/>
        <end position="178"/>
    </location>
</feature>
<dbReference type="InterPro" id="IPR036162">
    <property type="entry name" value="Resolvase-like_N_sf"/>
</dbReference>
<dbReference type="EMBL" id="FOQY01000075">
    <property type="protein sequence ID" value="SFL21729.1"/>
    <property type="molecule type" value="Genomic_DNA"/>
</dbReference>
<sequence>MGGAGVRSMLLREREDGKVQGRHRDRLAVVYVRQSSRQQVLDHGESTRLQYGLVERAVALGWPASRVMVIDEDLGRSAANAADRPGFARLVTEITMGHVGLVLGLEMSRLARAGRDWHQLVELCSLSGALLADADGVYDPNWYNDRLLLGLKGTMTEVELHLIKQRMASGRLAKAARGQLAVPLPAGYVRRPCGEVGLDPDEQVQAVIRLVFDLFEQLGTVHAVLRFLVEHRVQIGMRERSGPGKGELVWRAPHQQGLINMLRNPAYAGIYAYGRSRTEAARHLPGREHSGRVRGLDAGQWLVRIEGALPAYITVERYERNLARMAANRAQAESVGAPRQGPGVLAGLVVCGICGQRMQITYESNQHGLIHRYCCQRRHHTYGQPRCQQMAGGFLDDHVVAQVLSALAPAALEVSVRAAEQIEAHRRQVERIWRQRLERAEFACDRARRQYQLAEPEHRLVVRQLEHEWEQALTARQQLVEDYERFSRERPMRLSAAELAAIRALADDIPALWSAPTTSAADHKKLVRAVVERVQVTADGAGENVHAVVTWAGGHQTHADLIRPVARIDQLSYYPALTARIGALVGEGLDNAAIADRLASEGFRTPHLHERFHVGEIQHLIRRLGLRPGLDHDRSTDQGGLGPDQWWLASLAREIGMPMATLSGWLRRGWVTGRQDTRPPYRWIITADRAETERLRALHQLPAGYHNRRRWTDYDPAGRGTNEHQGAQGS</sequence>
<reference evidence="6" key="2">
    <citation type="submission" date="2016-10" db="EMBL/GenBank/DDBJ databases">
        <authorList>
            <person name="de Groot N.N."/>
        </authorList>
    </citation>
    <scope>NUCLEOTIDE SEQUENCE [LARGE SCALE GENOMIC DNA]</scope>
    <source>
        <strain evidence="6">CGMCC 4.2126</strain>
    </source>
</reference>